<reference evidence="3" key="3">
    <citation type="submission" date="2016-03" db="UniProtKB">
        <authorList>
            <consortium name="EnsemblProtists"/>
        </authorList>
    </citation>
    <scope>IDENTIFICATION</scope>
</reference>
<organism evidence="2">
    <name type="scientific">Guillardia theta (strain CCMP2712)</name>
    <name type="common">Cryptophyte</name>
    <dbReference type="NCBI Taxonomy" id="905079"/>
    <lineage>
        <taxon>Eukaryota</taxon>
        <taxon>Cryptophyceae</taxon>
        <taxon>Pyrenomonadales</taxon>
        <taxon>Geminigeraceae</taxon>
        <taxon>Guillardia</taxon>
    </lineage>
</organism>
<feature type="non-terminal residue" evidence="2">
    <location>
        <position position="140"/>
    </location>
</feature>
<evidence type="ECO:0000313" key="2">
    <source>
        <dbReference type="EMBL" id="EKX36200.1"/>
    </source>
</evidence>
<accession>L1IK68</accession>
<dbReference type="SUPFAM" id="SSF57184">
    <property type="entry name" value="Growth factor receptor domain"/>
    <property type="match status" value="1"/>
</dbReference>
<keyword evidence="4" id="KW-1185">Reference proteome</keyword>
<dbReference type="AlphaFoldDB" id="L1IK68"/>
<dbReference type="OrthoDB" id="10045365at2759"/>
<dbReference type="Proteomes" id="UP000011087">
    <property type="component" value="Unassembled WGS sequence"/>
</dbReference>
<evidence type="ECO:0000259" key="1">
    <source>
        <dbReference type="Pfam" id="PF07699"/>
    </source>
</evidence>
<gene>
    <name evidence="2" type="ORF">GUITHDRAFT_54406</name>
</gene>
<dbReference type="EMBL" id="JH993078">
    <property type="protein sequence ID" value="EKX36200.1"/>
    <property type="molecule type" value="Genomic_DNA"/>
</dbReference>
<dbReference type="HOGENOM" id="CLU_1840409_0_0_1"/>
<dbReference type="InterPro" id="IPR011641">
    <property type="entry name" value="Tyr-kin_ephrin_A/B_rcpt-like"/>
</dbReference>
<feature type="domain" description="Tyrosine-protein kinase ephrin type A/B receptor-like" evidence="1">
    <location>
        <begin position="87"/>
        <end position="115"/>
    </location>
</feature>
<reference evidence="2 4" key="1">
    <citation type="journal article" date="2012" name="Nature">
        <title>Algal genomes reveal evolutionary mosaicism and the fate of nucleomorphs.</title>
        <authorList>
            <consortium name="DOE Joint Genome Institute"/>
            <person name="Curtis B.A."/>
            <person name="Tanifuji G."/>
            <person name="Burki F."/>
            <person name="Gruber A."/>
            <person name="Irimia M."/>
            <person name="Maruyama S."/>
            <person name="Arias M.C."/>
            <person name="Ball S.G."/>
            <person name="Gile G.H."/>
            <person name="Hirakawa Y."/>
            <person name="Hopkins J.F."/>
            <person name="Kuo A."/>
            <person name="Rensing S.A."/>
            <person name="Schmutz J."/>
            <person name="Symeonidi A."/>
            <person name="Elias M."/>
            <person name="Eveleigh R.J."/>
            <person name="Herman E.K."/>
            <person name="Klute M.J."/>
            <person name="Nakayama T."/>
            <person name="Obornik M."/>
            <person name="Reyes-Prieto A."/>
            <person name="Armbrust E.V."/>
            <person name="Aves S.J."/>
            <person name="Beiko R.G."/>
            <person name="Coutinho P."/>
            <person name="Dacks J.B."/>
            <person name="Durnford D.G."/>
            <person name="Fast N.M."/>
            <person name="Green B.R."/>
            <person name="Grisdale C.J."/>
            <person name="Hempel F."/>
            <person name="Henrissat B."/>
            <person name="Hoppner M.P."/>
            <person name="Ishida K."/>
            <person name="Kim E."/>
            <person name="Koreny L."/>
            <person name="Kroth P.G."/>
            <person name="Liu Y."/>
            <person name="Malik S.B."/>
            <person name="Maier U.G."/>
            <person name="McRose D."/>
            <person name="Mock T."/>
            <person name="Neilson J.A."/>
            <person name="Onodera N.T."/>
            <person name="Poole A.M."/>
            <person name="Pritham E.J."/>
            <person name="Richards T.A."/>
            <person name="Rocap G."/>
            <person name="Roy S.W."/>
            <person name="Sarai C."/>
            <person name="Schaack S."/>
            <person name="Shirato S."/>
            <person name="Slamovits C.H."/>
            <person name="Spencer D.F."/>
            <person name="Suzuki S."/>
            <person name="Worden A.Z."/>
            <person name="Zauner S."/>
            <person name="Barry K."/>
            <person name="Bell C."/>
            <person name="Bharti A.K."/>
            <person name="Crow J.A."/>
            <person name="Grimwood J."/>
            <person name="Kramer R."/>
            <person name="Lindquist E."/>
            <person name="Lucas S."/>
            <person name="Salamov A."/>
            <person name="McFadden G.I."/>
            <person name="Lane C.E."/>
            <person name="Keeling P.J."/>
            <person name="Gray M.W."/>
            <person name="Grigoriev I.V."/>
            <person name="Archibald J.M."/>
        </authorList>
    </citation>
    <scope>NUCLEOTIDE SEQUENCE</scope>
    <source>
        <strain evidence="2 4">CCMP2712</strain>
    </source>
</reference>
<sequence>TTCPTNYYYSLSQLKCVCLPGLYYNGADCVSCPNNQYIMSGGSSCVCKPGYYMSNGYCQQCPGMYYSNGGSTCADCGYGYTSINSASQLGCTICPAGTYQPSLRGAQCLSCPAGRASLAGAFCCDGYYHVGDGVCAPCPE</sequence>
<proteinExistence type="predicted"/>
<protein>
    <recommendedName>
        <fullName evidence="1">Tyrosine-protein kinase ephrin type A/B receptor-like domain-containing protein</fullName>
    </recommendedName>
</protein>
<dbReference type="EnsemblProtists" id="EKX36200">
    <property type="protein sequence ID" value="EKX36200"/>
    <property type="gene ID" value="GUITHDRAFT_54406"/>
</dbReference>
<reference evidence="4" key="2">
    <citation type="submission" date="2012-11" db="EMBL/GenBank/DDBJ databases">
        <authorList>
            <person name="Kuo A."/>
            <person name="Curtis B.A."/>
            <person name="Tanifuji G."/>
            <person name="Burki F."/>
            <person name="Gruber A."/>
            <person name="Irimia M."/>
            <person name="Maruyama S."/>
            <person name="Arias M.C."/>
            <person name="Ball S.G."/>
            <person name="Gile G.H."/>
            <person name="Hirakawa Y."/>
            <person name="Hopkins J.F."/>
            <person name="Rensing S.A."/>
            <person name="Schmutz J."/>
            <person name="Symeonidi A."/>
            <person name="Elias M."/>
            <person name="Eveleigh R.J."/>
            <person name="Herman E.K."/>
            <person name="Klute M.J."/>
            <person name="Nakayama T."/>
            <person name="Obornik M."/>
            <person name="Reyes-Prieto A."/>
            <person name="Armbrust E.V."/>
            <person name="Aves S.J."/>
            <person name="Beiko R.G."/>
            <person name="Coutinho P."/>
            <person name="Dacks J.B."/>
            <person name="Durnford D.G."/>
            <person name="Fast N.M."/>
            <person name="Green B.R."/>
            <person name="Grisdale C."/>
            <person name="Hempe F."/>
            <person name="Henrissat B."/>
            <person name="Hoppner M.P."/>
            <person name="Ishida K.-I."/>
            <person name="Kim E."/>
            <person name="Koreny L."/>
            <person name="Kroth P.G."/>
            <person name="Liu Y."/>
            <person name="Malik S.-B."/>
            <person name="Maier U.G."/>
            <person name="McRose D."/>
            <person name="Mock T."/>
            <person name="Neilson J.A."/>
            <person name="Onodera N.T."/>
            <person name="Poole A.M."/>
            <person name="Pritham E.J."/>
            <person name="Richards T.A."/>
            <person name="Rocap G."/>
            <person name="Roy S.W."/>
            <person name="Sarai C."/>
            <person name="Schaack S."/>
            <person name="Shirato S."/>
            <person name="Slamovits C.H."/>
            <person name="Spencer D.F."/>
            <person name="Suzuki S."/>
            <person name="Worden A.Z."/>
            <person name="Zauner S."/>
            <person name="Barry K."/>
            <person name="Bell C."/>
            <person name="Bharti A.K."/>
            <person name="Crow J.A."/>
            <person name="Grimwood J."/>
            <person name="Kramer R."/>
            <person name="Lindquist E."/>
            <person name="Lucas S."/>
            <person name="Salamov A."/>
            <person name="McFadden G.I."/>
            <person name="Lane C.E."/>
            <person name="Keeling P.J."/>
            <person name="Gray M.W."/>
            <person name="Grigoriev I.V."/>
            <person name="Archibald J.M."/>
        </authorList>
    </citation>
    <scope>NUCLEOTIDE SEQUENCE</scope>
    <source>
        <strain evidence="4">CCMP2712</strain>
    </source>
</reference>
<dbReference type="PaxDb" id="55529-EKX36200"/>
<evidence type="ECO:0000313" key="4">
    <source>
        <dbReference type="Proteomes" id="UP000011087"/>
    </source>
</evidence>
<dbReference type="OMA" id="VCPNNYY"/>
<feature type="non-terminal residue" evidence="2">
    <location>
        <position position="1"/>
    </location>
</feature>
<dbReference type="KEGG" id="gtt:GUITHDRAFT_54406"/>
<dbReference type="Gene3D" id="2.10.50.10">
    <property type="entry name" value="Tumor Necrosis Factor Receptor, subunit A, domain 2"/>
    <property type="match status" value="1"/>
</dbReference>
<dbReference type="GeneID" id="17292863"/>
<name>L1IK68_GUITC</name>
<dbReference type="InterPro" id="IPR009030">
    <property type="entry name" value="Growth_fac_rcpt_cys_sf"/>
</dbReference>
<dbReference type="RefSeq" id="XP_005823180.1">
    <property type="nucleotide sequence ID" value="XM_005823123.1"/>
</dbReference>
<dbReference type="Pfam" id="PF07699">
    <property type="entry name" value="Ephrin_rec_like"/>
    <property type="match status" value="1"/>
</dbReference>
<evidence type="ECO:0000313" key="3">
    <source>
        <dbReference type="EnsemblProtists" id="EKX36200"/>
    </source>
</evidence>